<reference evidence="1 2" key="1">
    <citation type="journal article" date="2019" name="Sci. Rep.">
        <title>Orb-weaving spider Araneus ventricosus genome elucidates the spidroin gene catalogue.</title>
        <authorList>
            <person name="Kono N."/>
            <person name="Nakamura H."/>
            <person name="Ohtoshi R."/>
            <person name="Moran D.A.P."/>
            <person name="Shinohara A."/>
            <person name="Yoshida Y."/>
            <person name="Fujiwara M."/>
            <person name="Mori M."/>
            <person name="Tomita M."/>
            <person name="Arakawa K."/>
        </authorList>
    </citation>
    <scope>NUCLEOTIDE SEQUENCE [LARGE SCALE GENOMIC DNA]</scope>
</reference>
<proteinExistence type="predicted"/>
<name>A0A4Y2HRR0_ARAVE</name>
<sequence length="97" mass="11051">MRRCWNSSNSTLRSSPVSSKFTETHICRFSVLPSSGTIVLIPYPPPAEDRSHICTTVFPVQRLTWWEKQLPVAKGPQTMEVERYIVVCFFDKLGCSS</sequence>
<dbReference type="EMBL" id="BGPR01002121">
    <property type="protein sequence ID" value="GBM68104.1"/>
    <property type="molecule type" value="Genomic_DNA"/>
</dbReference>
<evidence type="ECO:0000313" key="2">
    <source>
        <dbReference type="Proteomes" id="UP000499080"/>
    </source>
</evidence>
<keyword evidence="2" id="KW-1185">Reference proteome</keyword>
<dbReference type="Proteomes" id="UP000499080">
    <property type="component" value="Unassembled WGS sequence"/>
</dbReference>
<organism evidence="1 2">
    <name type="scientific">Araneus ventricosus</name>
    <name type="common">Orbweaver spider</name>
    <name type="synonym">Epeira ventricosa</name>
    <dbReference type="NCBI Taxonomy" id="182803"/>
    <lineage>
        <taxon>Eukaryota</taxon>
        <taxon>Metazoa</taxon>
        <taxon>Ecdysozoa</taxon>
        <taxon>Arthropoda</taxon>
        <taxon>Chelicerata</taxon>
        <taxon>Arachnida</taxon>
        <taxon>Araneae</taxon>
        <taxon>Araneomorphae</taxon>
        <taxon>Entelegynae</taxon>
        <taxon>Araneoidea</taxon>
        <taxon>Araneidae</taxon>
        <taxon>Araneus</taxon>
    </lineage>
</organism>
<accession>A0A4Y2HRR0</accession>
<gene>
    <name evidence="1" type="ORF">AVEN_173091_1</name>
</gene>
<dbReference type="AlphaFoldDB" id="A0A4Y2HRR0"/>
<comment type="caution">
    <text evidence="1">The sequence shown here is derived from an EMBL/GenBank/DDBJ whole genome shotgun (WGS) entry which is preliminary data.</text>
</comment>
<evidence type="ECO:0000313" key="1">
    <source>
        <dbReference type="EMBL" id="GBM68104.1"/>
    </source>
</evidence>
<protein>
    <submittedName>
        <fullName evidence="1">Uncharacterized protein</fullName>
    </submittedName>
</protein>